<keyword evidence="2" id="KW-1185">Reference proteome</keyword>
<evidence type="ECO:0000313" key="2">
    <source>
        <dbReference type="Proteomes" id="UP001165960"/>
    </source>
</evidence>
<organism evidence="1 2">
    <name type="scientific">Entomophthora muscae</name>
    <dbReference type="NCBI Taxonomy" id="34485"/>
    <lineage>
        <taxon>Eukaryota</taxon>
        <taxon>Fungi</taxon>
        <taxon>Fungi incertae sedis</taxon>
        <taxon>Zoopagomycota</taxon>
        <taxon>Entomophthoromycotina</taxon>
        <taxon>Entomophthoromycetes</taxon>
        <taxon>Entomophthorales</taxon>
        <taxon>Entomophthoraceae</taxon>
        <taxon>Entomophthora</taxon>
    </lineage>
</organism>
<comment type="caution">
    <text evidence="1">The sequence shown here is derived from an EMBL/GenBank/DDBJ whole genome shotgun (WGS) entry which is preliminary data.</text>
</comment>
<sequence length="197" mass="21724">MKHPRSWNRVMAMSIVFVTSMYIVTGVAGYLCYGENVKSPILDSLPKGIISLAAYILITLHVILAAPIYLCSFAIEQERRLGIDRSHMSTTKEFICRVTFRVCVVVILTLIAMFLPYFSDLMGLFGAVSGALVVFLIPVTCHYKLFGWRHRTLFQHLSAFVIVSVGIAGLILGTSSSVQELMTSIQKGDSATSSISH</sequence>
<dbReference type="Proteomes" id="UP001165960">
    <property type="component" value="Unassembled WGS sequence"/>
</dbReference>
<proteinExistence type="predicted"/>
<evidence type="ECO:0000313" key="1">
    <source>
        <dbReference type="EMBL" id="KAJ9071204.1"/>
    </source>
</evidence>
<name>A0ACC2T9G4_9FUNG</name>
<gene>
    <name evidence="1" type="ORF">DSO57_1039320</name>
</gene>
<reference evidence="1" key="1">
    <citation type="submission" date="2022-04" db="EMBL/GenBank/DDBJ databases">
        <title>Genome of the entomopathogenic fungus Entomophthora muscae.</title>
        <authorList>
            <person name="Elya C."/>
            <person name="Lovett B.R."/>
            <person name="Lee E."/>
            <person name="Macias A.M."/>
            <person name="Hajek A.E."/>
            <person name="De Bivort B.L."/>
            <person name="Kasson M.T."/>
            <person name="De Fine Licht H.H."/>
            <person name="Stajich J.E."/>
        </authorList>
    </citation>
    <scope>NUCLEOTIDE SEQUENCE</scope>
    <source>
        <strain evidence="1">Berkeley</strain>
    </source>
</reference>
<accession>A0ACC2T9G4</accession>
<protein>
    <submittedName>
        <fullName evidence="1">Uncharacterized protein</fullName>
    </submittedName>
</protein>
<dbReference type="EMBL" id="QTSX02003472">
    <property type="protein sequence ID" value="KAJ9071204.1"/>
    <property type="molecule type" value="Genomic_DNA"/>
</dbReference>